<keyword evidence="2" id="KW-1185">Reference proteome</keyword>
<evidence type="ECO:0000313" key="2">
    <source>
        <dbReference type="Proteomes" id="UP000242616"/>
    </source>
</evidence>
<reference evidence="1 2" key="1">
    <citation type="submission" date="2015-06" db="EMBL/GenBank/DDBJ databases">
        <title>Genome sequencing of Thermotogales isolates from hydrothermal vents.</title>
        <authorList>
            <person name="Haverkamp T.H."/>
            <person name="Kublanov I.V."/>
            <person name="Nesbo C.L."/>
        </authorList>
    </citation>
    <scope>NUCLEOTIDE SEQUENCE [LARGE SCALE GENOMIC DNA]</scope>
    <source>
        <strain evidence="2">ik275mar</strain>
    </source>
</reference>
<dbReference type="RefSeq" id="WP_077197829.1">
    <property type="nucleotide sequence ID" value="NZ_LBFC01000005.1"/>
</dbReference>
<evidence type="ECO:0000313" key="1">
    <source>
        <dbReference type="EMBL" id="ONN27902.1"/>
    </source>
</evidence>
<dbReference type="Gene3D" id="3.30.70.1890">
    <property type="match status" value="1"/>
</dbReference>
<name>A0ABX3IJA8_9BACT</name>
<dbReference type="InterPro" id="IPR045747">
    <property type="entry name" value="CRISPR-assoc_prot_Cas6_N_sf"/>
</dbReference>
<protein>
    <submittedName>
        <fullName evidence="1">Uncharacterized protein</fullName>
    </submittedName>
</protein>
<gene>
    <name evidence="1" type="ORF">XJ44_01455</name>
</gene>
<dbReference type="Proteomes" id="UP000242616">
    <property type="component" value="Unassembled WGS sequence"/>
</dbReference>
<dbReference type="EMBL" id="LBFC01000005">
    <property type="protein sequence ID" value="ONN27902.1"/>
    <property type="molecule type" value="Genomic_DNA"/>
</dbReference>
<sequence>MIETYVFFKVKNDFIIENSSEKLHGLFFKILKNTQINTEKLHSQKNKPFSLSPVYEYGYDKSITKFSKNKYFFFRIASIQDDLILSFVKALTLNSTELFLDKYPIYIDEVITETYQNKDIQNEITINFVSPVTFRGPNNINIPIPDPLHIINFLKKYGINDIDYPKITYIEGKSHVMKYSSFKLIGFVGKMKIKTHTPKSYLILHYLGTGYSHAKGMGVTIIDAATTANQKIRYIWKRWGINA</sequence>
<organism evidence="1 2">
    <name type="scientific">Thermosipho affectus</name>
    <dbReference type="NCBI Taxonomy" id="660294"/>
    <lineage>
        <taxon>Bacteria</taxon>
        <taxon>Thermotogati</taxon>
        <taxon>Thermotogota</taxon>
        <taxon>Thermotogae</taxon>
        <taxon>Thermotogales</taxon>
        <taxon>Fervidobacteriaceae</taxon>
        <taxon>Thermosipho</taxon>
    </lineage>
</organism>
<dbReference type="CDD" id="cd21141">
    <property type="entry name" value="Cas6_III-like"/>
    <property type="match status" value="1"/>
</dbReference>
<accession>A0ABX3IJA8</accession>
<comment type="caution">
    <text evidence="1">The sequence shown here is derived from an EMBL/GenBank/DDBJ whole genome shotgun (WGS) entry which is preliminary data.</text>
</comment>
<proteinExistence type="predicted"/>